<protein>
    <submittedName>
        <fullName evidence="2">Copper radical oxidase</fullName>
    </submittedName>
</protein>
<dbReference type="Pfam" id="PF09118">
    <property type="entry name" value="GO-like_E_set"/>
    <property type="match status" value="1"/>
</dbReference>
<name>A0A9P5X2L5_9AGAR</name>
<dbReference type="InterPro" id="IPR015202">
    <property type="entry name" value="GO-like_E_set"/>
</dbReference>
<dbReference type="OrthoDB" id="2019572at2759"/>
<accession>A0A9P5X2L5</accession>
<gene>
    <name evidence="2" type="ORF">P691DRAFT_544228</name>
</gene>
<dbReference type="SUPFAM" id="SSF81296">
    <property type="entry name" value="E set domains"/>
    <property type="match status" value="1"/>
</dbReference>
<dbReference type="Gene3D" id="2.60.40.10">
    <property type="entry name" value="Immunoglobulins"/>
    <property type="match status" value="1"/>
</dbReference>
<dbReference type="InterPro" id="IPR013783">
    <property type="entry name" value="Ig-like_fold"/>
</dbReference>
<sequence length="132" mass="14584">MPKSQFRVEDLNPPYMTLARPTLRSVPAQIQFNSRFDIGIHIPDNLRVSSVKVVLMDLGFSSHAFHSSSWLVFMEAELSPDHRSILSPPNNRVYPPGPASMYVTVGDITSAGAHVMVGNERALPVEDQGIIL</sequence>
<dbReference type="EMBL" id="MU151801">
    <property type="protein sequence ID" value="KAF9441736.1"/>
    <property type="molecule type" value="Genomic_DNA"/>
</dbReference>
<organism evidence="2 3">
    <name type="scientific">Macrolepiota fuliginosa MF-IS2</name>
    <dbReference type="NCBI Taxonomy" id="1400762"/>
    <lineage>
        <taxon>Eukaryota</taxon>
        <taxon>Fungi</taxon>
        <taxon>Dikarya</taxon>
        <taxon>Basidiomycota</taxon>
        <taxon>Agaricomycotina</taxon>
        <taxon>Agaricomycetes</taxon>
        <taxon>Agaricomycetidae</taxon>
        <taxon>Agaricales</taxon>
        <taxon>Agaricineae</taxon>
        <taxon>Agaricaceae</taxon>
        <taxon>Macrolepiota</taxon>
    </lineage>
</organism>
<comment type="caution">
    <text evidence="2">The sequence shown here is derived from an EMBL/GenBank/DDBJ whole genome shotgun (WGS) entry which is preliminary data.</text>
</comment>
<dbReference type="InterPro" id="IPR014756">
    <property type="entry name" value="Ig_E-set"/>
</dbReference>
<feature type="domain" description="Galactose oxidase-like Early set" evidence="1">
    <location>
        <begin position="20"/>
        <end position="117"/>
    </location>
</feature>
<dbReference type="PANTHER" id="PTHR32208:SF21">
    <property type="entry name" value="LOW QUALITY PROTEIN: ALDEHYDE OXIDASE GLOX-LIKE"/>
    <property type="match status" value="1"/>
</dbReference>
<evidence type="ECO:0000313" key="2">
    <source>
        <dbReference type="EMBL" id="KAF9441736.1"/>
    </source>
</evidence>
<evidence type="ECO:0000313" key="3">
    <source>
        <dbReference type="Proteomes" id="UP000807342"/>
    </source>
</evidence>
<dbReference type="AlphaFoldDB" id="A0A9P5X2L5"/>
<evidence type="ECO:0000259" key="1">
    <source>
        <dbReference type="Pfam" id="PF09118"/>
    </source>
</evidence>
<keyword evidence="3" id="KW-1185">Reference proteome</keyword>
<dbReference type="PANTHER" id="PTHR32208">
    <property type="entry name" value="SECRETED PROTEIN-RELATED"/>
    <property type="match status" value="1"/>
</dbReference>
<reference evidence="2" key="1">
    <citation type="submission" date="2020-11" db="EMBL/GenBank/DDBJ databases">
        <authorList>
            <consortium name="DOE Joint Genome Institute"/>
            <person name="Ahrendt S."/>
            <person name="Riley R."/>
            <person name="Andreopoulos W."/>
            <person name="Labutti K."/>
            <person name="Pangilinan J."/>
            <person name="Ruiz-Duenas F.J."/>
            <person name="Barrasa J.M."/>
            <person name="Sanchez-Garcia M."/>
            <person name="Camarero S."/>
            <person name="Miyauchi S."/>
            <person name="Serrano A."/>
            <person name="Linde D."/>
            <person name="Babiker R."/>
            <person name="Drula E."/>
            <person name="Ayuso-Fernandez I."/>
            <person name="Pacheco R."/>
            <person name="Padilla G."/>
            <person name="Ferreira P."/>
            <person name="Barriuso J."/>
            <person name="Kellner H."/>
            <person name="Castanera R."/>
            <person name="Alfaro M."/>
            <person name="Ramirez L."/>
            <person name="Pisabarro A.G."/>
            <person name="Kuo A."/>
            <person name="Tritt A."/>
            <person name="Lipzen A."/>
            <person name="He G."/>
            <person name="Yan M."/>
            <person name="Ng V."/>
            <person name="Cullen D."/>
            <person name="Martin F."/>
            <person name="Rosso M.-N."/>
            <person name="Henrissat B."/>
            <person name="Hibbett D."/>
            <person name="Martinez A.T."/>
            <person name="Grigoriev I.V."/>
        </authorList>
    </citation>
    <scope>NUCLEOTIDE SEQUENCE</scope>
    <source>
        <strain evidence="2">MF-IS2</strain>
    </source>
</reference>
<dbReference type="Proteomes" id="UP000807342">
    <property type="component" value="Unassembled WGS sequence"/>
</dbReference>
<proteinExistence type="predicted"/>